<evidence type="ECO:0000256" key="1">
    <source>
        <dbReference type="ARBA" id="ARBA00023002"/>
    </source>
</evidence>
<dbReference type="EMBL" id="VSWD01000002">
    <property type="protein sequence ID" value="KAK3107087.1"/>
    <property type="molecule type" value="Genomic_DNA"/>
</dbReference>
<dbReference type="GO" id="GO:0016491">
    <property type="term" value="F:oxidoreductase activity"/>
    <property type="evidence" value="ECO:0007669"/>
    <property type="project" value="UniProtKB-KW"/>
</dbReference>
<protein>
    <recommendedName>
        <fullName evidence="6">Estradiol 17-beta-dehydrogenase 2</fullName>
    </recommendedName>
</protein>
<dbReference type="GO" id="GO:0008202">
    <property type="term" value="P:steroid metabolic process"/>
    <property type="evidence" value="ECO:0007669"/>
    <property type="project" value="TreeGrafter"/>
</dbReference>
<evidence type="ECO:0000313" key="5">
    <source>
        <dbReference type="Proteomes" id="UP001186944"/>
    </source>
</evidence>
<feature type="transmembrane region" description="Helical" evidence="3">
    <location>
        <begin position="6"/>
        <end position="26"/>
    </location>
</feature>
<keyword evidence="5" id="KW-1185">Reference proteome</keyword>
<reference evidence="4" key="1">
    <citation type="submission" date="2019-08" db="EMBL/GenBank/DDBJ databases">
        <title>The improved chromosome-level genome for the pearl oyster Pinctada fucata martensii using PacBio sequencing and Hi-C.</title>
        <authorList>
            <person name="Zheng Z."/>
        </authorList>
    </citation>
    <scope>NUCLEOTIDE SEQUENCE</scope>
    <source>
        <strain evidence="4">ZZ-2019</strain>
        <tissue evidence="4">Adductor muscle</tissue>
    </source>
</reference>
<evidence type="ECO:0000256" key="3">
    <source>
        <dbReference type="SAM" id="Phobius"/>
    </source>
</evidence>
<dbReference type="PRINTS" id="PR00080">
    <property type="entry name" value="SDRFAMILY"/>
</dbReference>
<feature type="transmembrane region" description="Helical" evidence="3">
    <location>
        <begin position="38"/>
        <end position="56"/>
    </location>
</feature>
<evidence type="ECO:0008006" key="6">
    <source>
        <dbReference type="Google" id="ProtNLM"/>
    </source>
</evidence>
<dbReference type="InterPro" id="IPR036291">
    <property type="entry name" value="NAD(P)-bd_dom_sf"/>
</dbReference>
<dbReference type="PANTHER" id="PTHR43313">
    <property type="entry name" value="SHORT-CHAIN DEHYDROGENASE/REDUCTASE FAMILY 9C"/>
    <property type="match status" value="1"/>
</dbReference>
<dbReference type="PANTHER" id="PTHR43313:SF50">
    <property type="entry name" value="GH26015P"/>
    <property type="match status" value="1"/>
</dbReference>
<dbReference type="AlphaFoldDB" id="A0AA89C5K0"/>
<dbReference type="PRINTS" id="PR00081">
    <property type="entry name" value="GDHRDH"/>
</dbReference>
<gene>
    <name evidence="4" type="ORF">FSP39_006862</name>
</gene>
<organism evidence="4 5">
    <name type="scientific">Pinctada imbricata</name>
    <name type="common">Atlantic pearl-oyster</name>
    <name type="synonym">Pinctada martensii</name>
    <dbReference type="NCBI Taxonomy" id="66713"/>
    <lineage>
        <taxon>Eukaryota</taxon>
        <taxon>Metazoa</taxon>
        <taxon>Spiralia</taxon>
        <taxon>Lophotrochozoa</taxon>
        <taxon>Mollusca</taxon>
        <taxon>Bivalvia</taxon>
        <taxon>Autobranchia</taxon>
        <taxon>Pteriomorphia</taxon>
        <taxon>Pterioida</taxon>
        <taxon>Pterioidea</taxon>
        <taxon>Pteriidae</taxon>
        <taxon>Pinctada</taxon>
    </lineage>
</organism>
<sequence>MLSNSMATANIGKILTTVAVATYILAIVTKIIQGVTKLTFSLIVQIVGILTLSLSVDYTELLPWKHAVVVIATLMALYHLPSRHLPVNNKAVLITGCDTGIGHELAIQLDKLGFYVYAGCLDNNGEGQSKLKEACSDRLTTIQLDVSDVTQVQQAAKEVTMAISAKGQELWGVVNNAGICYVGNVEMMTSDDMQRVVSVNYMGPVNVCKHFLPLLRRSKGRIVNVASNAGLAPVPLMGVYCASKSALATMTEVWRYEFKPWGIKVATIIPSGYRTGIMKYDRQAAGERWWREASDTVKQDYGKDCFYIRFKADNHESFLSAQFTELIDNVTDALLSTSPKSYYYSGFLSKALPFIYLHLPTWLSDPIMSVLVNWFEFKPKMLYSQREKKQG</sequence>
<evidence type="ECO:0000256" key="2">
    <source>
        <dbReference type="RuleBase" id="RU000363"/>
    </source>
</evidence>
<evidence type="ECO:0000313" key="4">
    <source>
        <dbReference type="EMBL" id="KAK3107087.1"/>
    </source>
</evidence>
<name>A0AA89C5K0_PINIB</name>
<keyword evidence="3" id="KW-0472">Membrane</keyword>
<keyword evidence="1" id="KW-0560">Oxidoreductase</keyword>
<dbReference type="InterPro" id="IPR020904">
    <property type="entry name" value="Sc_DH/Rdtase_CS"/>
</dbReference>
<proteinExistence type="inferred from homology"/>
<dbReference type="InterPro" id="IPR002347">
    <property type="entry name" value="SDR_fam"/>
</dbReference>
<dbReference type="Gene3D" id="3.40.50.720">
    <property type="entry name" value="NAD(P)-binding Rossmann-like Domain"/>
    <property type="match status" value="1"/>
</dbReference>
<comment type="similarity">
    <text evidence="2">Belongs to the short-chain dehydrogenases/reductases (SDR) family.</text>
</comment>
<keyword evidence="3" id="KW-1133">Transmembrane helix</keyword>
<accession>A0AA89C5K0</accession>
<dbReference type="Proteomes" id="UP001186944">
    <property type="component" value="Unassembled WGS sequence"/>
</dbReference>
<dbReference type="SUPFAM" id="SSF51735">
    <property type="entry name" value="NAD(P)-binding Rossmann-fold domains"/>
    <property type="match status" value="1"/>
</dbReference>
<dbReference type="Pfam" id="PF00106">
    <property type="entry name" value="adh_short"/>
    <property type="match status" value="1"/>
</dbReference>
<comment type="caution">
    <text evidence="4">The sequence shown here is derived from an EMBL/GenBank/DDBJ whole genome shotgun (WGS) entry which is preliminary data.</text>
</comment>
<dbReference type="PROSITE" id="PS00061">
    <property type="entry name" value="ADH_SHORT"/>
    <property type="match status" value="1"/>
</dbReference>
<keyword evidence="3" id="KW-0812">Transmembrane</keyword>